<dbReference type="PANTHER" id="PTHR33204:SF37">
    <property type="entry name" value="HTH-TYPE TRANSCRIPTIONAL REGULATOR YODB"/>
    <property type="match status" value="1"/>
</dbReference>
<dbReference type="InterPro" id="IPR036388">
    <property type="entry name" value="WH-like_DNA-bd_sf"/>
</dbReference>
<keyword evidence="7" id="KW-1185">Reference proteome</keyword>
<comment type="caution">
    <text evidence="6">The sequence shown here is derived from an EMBL/GenBank/DDBJ whole genome shotgun (WGS) entry which is preliminary data.</text>
</comment>
<dbReference type="Proteomes" id="UP000298438">
    <property type="component" value="Unassembled WGS sequence"/>
</dbReference>
<keyword evidence="2" id="KW-0238">DNA-binding</keyword>
<dbReference type="PROSITE" id="PS51118">
    <property type="entry name" value="HTH_HXLR"/>
    <property type="match status" value="1"/>
</dbReference>
<dbReference type="GO" id="GO:0003677">
    <property type="term" value="F:DNA binding"/>
    <property type="evidence" value="ECO:0007669"/>
    <property type="project" value="UniProtKB-KW"/>
</dbReference>
<keyword evidence="1" id="KW-0805">Transcription regulation</keyword>
<organism evidence="6 7">
    <name type="scientific">Zemynaea arenosa</name>
    <dbReference type="NCBI Taxonomy" id="2561931"/>
    <lineage>
        <taxon>Bacteria</taxon>
        <taxon>Pseudomonadati</taxon>
        <taxon>Pseudomonadota</taxon>
        <taxon>Betaproteobacteria</taxon>
        <taxon>Burkholderiales</taxon>
        <taxon>Oxalobacteraceae</taxon>
        <taxon>Telluria group</taxon>
        <taxon>Zemynaea</taxon>
    </lineage>
</organism>
<evidence type="ECO:0000313" key="6">
    <source>
        <dbReference type="EMBL" id="TFW10618.1"/>
    </source>
</evidence>
<dbReference type="PANTHER" id="PTHR33204">
    <property type="entry name" value="TRANSCRIPTIONAL REGULATOR, MARR FAMILY"/>
    <property type="match status" value="1"/>
</dbReference>
<name>A0A4Y9RTM6_9BURK</name>
<proteinExistence type="predicted"/>
<dbReference type="AlphaFoldDB" id="A0A4Y9RTM6"/>
<evidence type="ECO:0000256" key="2">
    <source>
        <dbReference type="ARBA" id="ARBA00023125"/>
    </source>
</evidence>
<gene>
    <name evidence="6" type="ORF">E4L96_23180</name>
</gene>
<evidence type="ECO:0000256" key="4">
    <source>
        <dbReference type="SAM" id="MobiDB-lite"/>
    </source>
</evidence>
<protein>
    <submittedName>
        <fullName evidence="6">Transcriptional regulator</fullName>
    </submittedName>
</protein>
<evidence type="ECO:0000259" key="5">
    <source>
        <dbReference type="PROSITE" id="PS51118"/>
    </source>
</evidence>
<dbReference type="OrthoDB" id="9807069at2"/>
<evidence type="ECO:0000256" key="1">
    <source>
        <dbReference type="ARBA" id="ARBA00023015"/>
    </source>
</evidence>
<feature type="domain" description="HTH hxlR-type" evidence="5">
    <location>
        <begin position="44"/>
        <end position="142"/>
    </location>
</feature>
<keyword evidence="3" id="KW-0804">Transcription</keyword>
<evidence type="ECO:0000313" key="7">
    <source>
        <dbReference type="Proteomes" id="UP000298438"/>
    </source>
</evidence>
<dbReference type="InterPro" id="IPR036390">
    <property type="entry name" value="WH_DNA-bd_sf"/>
</dbReference>
<dbReference type="SUPFAM" id="SSF46785">
    <property type="entry name" value="Winged helix' DNA-binding domain"/>
    <property type="match status" value="1"/>
</dbReference>
<dbReference type="EMBL" id="SPVF01000275">
    <property type="protein sequence ID" value="TFW10618.1"/>
    <property type="molecule type" value="Genomic_DNA"/>
</dbReference>
<dbReference type="Gene3D" id="1.10.10.10">
    <property type="entry name" value="Winged helix-like DNA-binding domain superfamily/Winged helix DNA-binding domain"/>
    <property type="match status" value="1"/>
</dbReference>
<reference evidence="6 7" key="1">
    <citation type="submission" date="2019-03" db="EMBL/GenBank/DDBJ databases">
        <title>Draft Genome Sequence of Massilia arenosa sp. nov., a Novel Massilia Species Isolated from a Sandy-loam Maize Soil.</title>
        <authorList>
            <person name="Raths R."/>
            <person name="Peta V."/>
            <person name="Bucking H."/>
        </authorList>
    </citation>
    <scope>NUCLEOTIDE SEQUENCE [LARGE SCALE GENOMIC DNA]</scope>
    <source>
        <strain evidence="6 7">MC02</strain>
    </source>
</reference>
<sequence>MQVPLIKSSLDSERSSAVPNEKPRKAPARKAAVQPPDEGHRSVCPVACALDLFGDKWTLLVIRDLMSGKMFFKDFLSSPEKISTNILADRLARLVENGLAERFPTPDVAGRDAYRLTAKGQSLRSVLAALKAWGLAHIQGTEAQMQPAS</sequence>
<dbReference type="InterPro" id="IPR002577">
    <property type="entry name" value="HTH_HxlR"/>
</dbReference>
<accession>A0A4Y9RTM6</accession>
<dbReference type="Pfam" id="PF01638">
    <property type="entry name" value="HxlR"/>
    <property type="match status" value="1"/>
</dbReference>
<feature type="region of interest" description="Disordered" evidence="4">
    <location>
        <begin position="1"/>
        <end position="37"/>
    </location>
</feature>
<evidence type="ECO:0000256" key="3">
    <source>
        <dbReference type="ARBA" id="ARBA00023163"/>
    </source>
</evidence>